<comment type="similarity">
    <text evidence="3 14">Belongs to the hexokinase family.</text>
</comment>
<feature type="domain" description="Hexokinase N-terminal" evidence="15">
    <location>
        <begin position="11"/>
        <end position="204"/>
    </location>
</feature>
<evidence type="ECO:0000256" key="4">
    <source>
        <dbReference type="ARBA" id="ARBA00022679"/>
    </source>
</evidence>
<protein>
    <recommendedName>
        <fullName evidence="14">Phosphotransferase</fullName>
        <ecNumber evidence="14">2.7.1.-</ecNumber>
    </recommendedName>
</protein>
<evidence type="ECO:0000256" key="14">
    <source>
        <dbReference type="RuleBase" id="RU362007"/>
    </source>
</evidence>
<dbReference type="PANTHER" id="PTHR19443">
    <property type="entry name" value="HEXOKINASE"/>
    <property type="match status" value="1"/>
</dbReference>
<reference evidence="17 18" key="1">
    <citation type="journal article" date="2016" name="Nat. Commun.">
        <title>Extremotolerant tardigrade genome and improved radiotolerance of human cultured cells by tardigrade-unique protein.</title>
        <authorList>
            <person name="Hashimoto T."/>
            <person name="Horikawa D.D."/>
            <person name="Saito Y."/>
            <person name="Kuwahara H."/>
            <person name="Kozuka-Hata H."/>
            <person name="Shin-I T."/>
            <person name="Minakuchi Y."/>
            <person name="Ohishi K."/>
            <person name="Motoyama A."/>
            <person name="Aizu T."/>
            <person name="Enomoto A."/>
            <person name="Kondo K."/>
            <person name="Tanaka S."/>
            <person name="Hara Y."/>
            <person name="Koshikawa S."/>
            <person name="Sagara H."/>
            <person name="Miura T."/>
            <person name="Yokobori S."/>
            <person name="Miyagawa K."/>
            <person name="Suzuki Y."/>
            <person name="Kubo T."/>
            <person name="Oyama M."/>
            <person name="Kohara Y."/>
            <person name="Fujiyama A."/>
            <person name="Arakawa K."/>
            <person name="Katayama T."/>
            <person name="Toyoda A."/>
            <person name="Kunieda T."/>
        </authorList>
    </citation>
    <scope>NUCLEOTIDE SEQUENCE [LARGE SCALE GENOMIC DNA]</scope>
    <source>
        <strain evidence="17 18">YOKOZUNA-1</strain>
    </source>
</reference>
<dbReference type="GO" id="GO:0005524">
    <property type="term" value="F:ATP binding"/>
    <property type="evidence" value="ECO:0007669"/>
    <property type="project" value="UniProtKB-UniRule"/>
</dbReference>
<dbReference type="Pfam" id="PF00349">
    <property type="entry name" value="Hexokinase_1"/>
    <property type="match status" value="1"/>
</dbReference>
<evidence type="ECO:0000256" key="9">
    <source>
        <dbReference type="ARBA" id="ARBA00044613"/>
    </source>
</evidence>
<gene>
    <name evidence="17" type="primary">RvY_04713-1</name>
    <name evidence="17" type="synonym">RvY_04713.1</name>
    <name evidence="17" type="ORF">RvY_04713</name>
</gene>
<dbReference type="EMBL" id="BDGG01000002">
    <property type="protein sequence ID" value="GAU92664.1"/>
    <property type="molecule type" value="Genomic_DNA"/>
</dbReference>
<feature type="domain" description="Hexokinase C-terminal" evidence="16">
    <location>
        <begin position="212"/>
        <end position="446"/>
    </location>
</feature>
<dbReference type="GO" id="GO:0005536">
    <property type="term" value="F:D-glucose binding"/>
    <property type="evidence" value="ECO:0007669"/>
    <property type="project" value="InterPro"/>
</dbReference>
<dbReference type="GO" id="GO:0006096">
    <property type="term" value="P:glycolytic process"/>
    <property type="evidence" value="ECO:0007669"/>
    <property type="project" value="UniProtKB-UniPathway"/>
</dbReference>
<dbReference type="SUPFAM" id="SSF53067">
    <property type="entry name" value="Actin-like ATPase domain"/>
    <property type="match status" value="2"/>
</dbReference>
<dbReference type="GO" id="GO:0001678">
    <property type="term" value="P:intracellular glucose homeostasis"/>
    <property type="evidence" value="ECO:0007669"/>
    <property type="project" value="InterPro"/>
</dbReference>
<evidence type="ECO:0000256" key="12">
    <source>
        <dbReference type="ARBA" id="ARBA00050361"/>
    </source>
</evidence>
<evidence type="ECO:0000313" key="18">
    <source>
        <dbReference type="Proteomes" id="UP000186922"/>
    </source>
</evidence>
<evidence type="ECO:0000256" key="8">
    <source>
        <dbReference type="ARBA" id="ARBA00023152"/>
    </source>
</evidence>
<name>A0A1D1USK5_RAMVA</name>
<evidence type="ECO:0000256" key="10">
    <source>
        <dbReference type="ARBA" id="ARBA00047905"/>
    </source>
</evidence>
<evidence type="ECO:0000256" key="2">
    <source>
        <dbReference type="ARBA" id="ARBA00005028"/>
    </source>
</evidence>
<dbReference type="OrthoDB" id="419537at2759"/>
<evidence type="ECO:0000256" key="6">
    <source>
        <dbReference type="ARBA" id="ARBA00022777"/>
    </source>
</evidence>
<keyword evidence="5 14" id="KW-0547">Nucleotide-binding</keyword>
<dbReference type="GO" id="GO:0008865">
    <property type="term" value="F:fructokinase activity"/>
    <property type="evidence" value="ECO:0007669"/>
    <property type="project" value="TreeGrafter"/>
</dbReference>
<dbReference type="InterPro" id="IPR022672">
    <property type="entry name" value="Hexokinase_N"/>
</dbReference>
<dbReference type="UniPathway" id="UPA00242"/>
<dbReference type="STRING" id="947166.A0A1D1USK5"/>
<keyword evidence="8 14" id="KW-0324">Glycolysis</keyword>
<evidence type="ECO:0000256" key="1">
    <source>
        <dbReference type="ARBA" id="ARBA00004888"/>
    </source>
</evidence>
<keyword evidence="7 14" id="KW-0067">ATP-binding</keyword>
<dbReference type="AlphaFoldDB" id="A0A1D1USK5"/>
<comment type="catalytic activity">
    <reaction evidence="12">
        <text>D-mannose + ATP = D-mannose 6-phosphate + ADP + H(+)</text>
        <dbReference type="Rhea" id="RHEA:11028"/>
        <dbReference type="ChEBI" id="CHEBI:4208"/>
        <dbReference type="ChEBI" id="CHEBI:15378"/>
        <dbReference type="ChEBI" id="CHEBI:30616"/>
        <dbReference type="ChEBI" id="CHEBI:58735"/>
        <dbReference type="ChEBI" id="CHEBI:456216"/>
        <dbReference type="EC" id="2.7.1.1"/>
    </reaction>
    <physiologicalReaction direction="left-to-right" evidence="12">
        <dbReference type="Rhea" id="RHEA:11029"/>
    </physiologicalReaction>
</comment>
<evidence type="ECO:0000259" key="15">
    <source>
        <dbReference type="Pfam" id="PF00349"/>
    </source>
</evidence>
<dbReference type="EC" id="2.7.1.-" evidence="14"/>
<dbReference type="FunFam" id="3.30.420.40:FF:000095">
    <property type="entry name" value="Phosphotransferase"/>
    <property type="match status" value="1"/>
</dbReference>
<evidence type="ECO:0000256" key="13">
    <source>
        <dbReference type="ARBA" id="ARBA00059457"/>
    </source>
</evidence>
<evidence type="ECO:0000256" key="7">
    <source>
        <dbReference type="ARBA" id="ARBA00022840"/>
    </source>
</evidence>
<dbReference type="InterPro" id="IPR001312">
    <property type="entry name" value="Hexokinase"/>
</dbReference>
<keyword evidence="6 14" id="KW-0418">Kinase</keyword>
<evidence type="ECO:0000259" key="16">
    <source>
        <dbReference type="Pfam" id="PF03727"/>
    </source>
</evidence>
<evidence type="ECO:0000256" key="11">
    <source>
        <dbReference type="ARBA" id="ARBA00048160"/>
    </source>
</evidence>
<comment type="caution">
    <text evidence="17">The sequence shown here is derived from an EMBL/GenBank/DDBJ whole genome shotgun (WGS) entry which is preliminary data.</text>
</comment>
<dbReference type="InterPro" id="IPR043129">
    <property type="entry name" value="ATPase_NBD"/>
</dbReference>
<dbReference type="GO" id="GO:0005829">
    <property type="term" value="C:cytosol"/>
    <property type="evidence" value="ECO:0007669"/>
    <property type="project" value="TreeGrafter"/>
</dbReference>
<evidence type="ECO:0000256" key="5">
    <source>
        <dbReference type="ARBA" id="ARBA00022741"/>
    </source>
</evidence>
<dbReference type="GO" id="GO:0019158">
    <property type="term" value="F:mannokinase activity"/>
    <property type="evidence" value="ECO:0007669"/>
    <property type="project" value="RHEA"/>
</dbReference>
<dbReference type="CDD" id="cd24019">
    <property type="entry name" value="ASKHA_NBD_HK_meta"/>
    <property type="match status" value="1"/>
</dbReference>
<comment type="catalytic activity">
    <reaction evidence="9">
        <text>a D-hexose + ATP = a D-hexose 6-phosphate + ADP + H(+)</text>
        <dbReference type="Rhea" id="RHEA:22740"/>
        <dbReference type="ChEBI" id="CHEBI:4194"/>
        <dbReference type="ChEBI" id="CHEBI:15378"/>
        <dbReference type="ChEBI" id="CHEBI:30616"/>
        <dbReference type="ChEBI" id="CHEBI:229467"/>
        <dbReference type="ChEBI" id="CHEBI:456216"/>
        <dbReference type="EC" id="2.7.1.1"/>
    </reaction>
    <physiologicalReaction direction="left-to-right" evidence="9">
        <dbReference type="Rhea" id="RHEA:22741"/>
    </physiologicalReaction>
</comment>
<dbReference type="GO" id="GO:0004340">
    <property type="term" value="F:glucokinase activity"/>
    <property type="evidence" value="ECO:0007669"/>
    <property type="project" value="TreeGrafter"/>
</dbReference>
<keyword evidence="4 14" id="KW-0808">Transferase</keyword>
<accession>A0A1D1USK5</accession>
<comment type="catalytic activity">
    <reaction evidence="10">
        <text>D-fructose + ATP = D-fructose 6-phosphate + ADP + H(+)</text>
        <dbReference type="Rhea" id="RHEA:16125"/>
        <dbReference type="ChEBI" id="CHEBI:15378"/>
        <dbReference type="ChEBI" id="CHEBI:30616"/>
        <dbReference type="ChEBI" id="CHEBI:37721"/>
        <dbReference type="ChEBI" id="CHEBI:61527"/>
        <dbReference type="ChEBI" id="CHEBI:456216"/>
        <dbReference type="EC" id="2.7.1.1"/>
    </reaction>
    <physiologicalReaction direction="left-to-right" evidence="10">
        <dbReference type="Rhea" id="RHEA:16126"/>
    </physiologicalReaction>
</comment>
<dbReference type="PROSITE" id="PS51748">
    <property type="entry name" value="HEXOKINASE_2"/>
    <property type="match status" value="1"/>
</dbReference>
<dbReference type="GO" id="GO:0005739">
    <property type="term" value="C:mitochondrion"/>
    <property type="evidence" value="ECO:0007669"/>
    <property type="project" value="TreeGrafter"/>
</dbReference>
<dbReference type="PANTHER" id="PTHR19443:SF16">
    <property type="entry name" value="HEXOKINASE TYPE 1-RELATED"/>
    <property type="match status" value="1"/>
</dbReference>
<comment type="pathway">
    <text evidence="1">Carbohydrate degradation; glycolysis; D-glyceraldehyde 3-phosphate and glycerone phosphate from D-glucose: step 1/4.</text>
</comment>
<dbReference type="PRINTS" id="PR00475">
    <property type="entry name" value="HEXOKINASE"/>
</dbReference>
<comment type="function">
    <text evidence="13">Catalyzes the phosphorylation of various hexoses to hexose 6-phosphate.</text>
</comment>
<comment type="catalytic activity">
    <reaction evidence="11">
        <text>D-glucose + ATP = D-glucose 6-phosphate + ADP + H(+)</text>
        <dbReference type="Rhea" id="RHEA:17825"/>
        <dbReference type="ChEBI" id="CHEBI:4167"/>
        <dbReference type="ChEBI" id="CHEBI:15378"/>
        <dbReference type="ChEBI" id="CHEBI:30616"/>
        <dbReference type="ChEBI" id="CHEBI:61548"/>
        <dbReference type="ChEBI" id="CHEBI:456216"/>
        <dbReference type="EC" id="2.7.1.1"/>
    </reaction>
    <physiologicalReaction direction="left-to-right" evidence="11">
        <dbReference type="Rhea" id="RHEA:17826"/>
    </physiologicalReaction>
</comment>
<dbReference type="InterPro" id="IPR022673">
    <property type="entry name" value="Hexokinase_C"/>
</dbReference>
<dbReference type="Gene3D" id="3.40.367.20">
    <property type="match status" value="1"/>
</dbReference>
<dbReference type="GO" id="GO:0006006">
    <property type="term" value="P:glucose metabolic process"/>
    <property type="evidence" value="ECO:0007669"/>
    <property type="project" value="TreeGrafter"/>
</dbReference>
<dbReference type="Pfam" id="PF03727">
    <property type="entry name" value="Hexokinase_2"/>
    <property type="match status" value="1"/>
</dbReference>
<evidence type="ECO:0000256" key="3">
    <source>
        <dbReference type="ARBA" id="ARBA00009225"/>
    </source>
</evidence>
<dbReference type="Proteomes" id="UP000186922">
    <property type="component" value="Unassembled WGS sequence"/>
</dbReference>
<sequence length="452" mass="49948">MVTNSKWSPQVQSITEPLRVSDDQIRKVMSLLLENMKKGLGKDTNETAKIKMLPTYVRATPKGTEEGKFLALDLGGTNFRVLLIDLKGRHVKMSSKIFNVPTEVMTGTGAGLFDHIADCMYRFMSAEGILDQILPLGFTFSFPCKQMGLASAKLIRWTKGFSASGVEGEDVARLLKEAITRRGDFDVHLVAVVNDTTGTLMSCAHSTPTCYMGLIIGTGCNACYMEKLENVELWDEDRGEPKEVIINMEWGAFGDDGALDFIMTDFDRHLDENSINRGRQRYEKMLSGMYLGEIVRLCLLKLIEAGQLFEGKMPLVLKKKESFYTKYVSEIESEPDDQVNRGAKILKDELGITNASRDDAALVRYVCSLVSSRASALAGAGVATVLNHMERPMCTVGIDGSVYKYHPKVHKLMTETINRFVDPKCKFKLMLSEDGSGKGAALIAAVAATLKT</sequence>
<dbReference type="Gene3D" id="3.30.420.40">
    <property type="match status" value="1"/>
</dbReference>
<proteinExistence type="inferred from homology"/>
<evidence type="ECO:0000313" key="17">
    <source>
        <dbReference type="EMBL" id="GAU92664.1"/>
    </source>
</evidence>
<dbReference type="UniPathway" id="UPA00109">
    <property type="reaction ID" value="UER00180"/>
</dbReference>
<organism evidence="17 18">
    <name type="scientific">Ramazzottius varieornatus</name>
    <name type="common">Water bear</name>
    <name type="synonym">Tardigrade</name>
    <dbReference type="NCBI Taxonomy" id="947166"/>
    <lineage>
        <taxon>Eukaryota</taxon>
        <taxon>Metazoa</taxon>
        <taxon>Ecdysozoa</taxon>
        <taxon>Tardigrada</taxon>
        <taxon>Eutardigrada</taxon>
        <taxon>Parachela</taxon>
        <taxon>Hypsibioidea</taxon>
        <taxon>Ramazzottiidae</taxon>
        <taxon>Ramazzottius</taxon>
    </lineage>
</organism>
<keyword evidence="18" id="KW-1185">Reference proteome</keyword>
<dbReference type="FunFam" id="3.40.367.20:FF:000005">
    <property type="entry name" value="Phosphotransferase"/>
    <property type="match status" value="1"/>
</dbReference>
<comment type="pathway">
    <text evidence="2">Carbohydrate metabolism; hexose metabolism.</text>
</comment>